<comment type="caution">
    <text evidence="3">The sequence shown here is derived from an EMBL/GenBank/DDBJ whole genome shotgun (WGS) entry which is preliminary data.</text>
</comment>
<dbReference type="Gene3D" id="3.40.630.30">
    <property type="match status" value="1"/>
</dbReference>
<dbReference type="EMBL" id="WBMT01000017">
    <property type="protein sequence ID" value="KAB2344176.1"/>
    <property type="molecule type" value="Genomic_DNA"/>
</dbReference>
<reference evidence="3 4" key="1">
    <citation type="submission" date="2019-09" db="EMBL/GenBank/DDBJ databases">
        <title>Actinomadura physcomitrii sp. nov., a novel actinomycete isolated from moss [Physcomitrium sphaericum (Ludw) Fuernr].</title>
        <authorList>
            <person name="Zhuang X."/>
            <person name="Liu C."/>
        </authorList>
    </citation>
    <scope>NUCLEOTIDE SEQUENCE [LARGE SCALE GENOMIC DNA]</scope>
    <source>
        <strain evidence="3 4">HMC1</strain>
    </source>
</reference>
<dbReference type="InterPro" id="IPR000182">
    <property type="entry name" value="GNAT_dom"/>
</dbReference>
<gene>
    <name evidence="3" type="ORF">F8566_33090</name>
</gene>
<evidence type="ECO:0000313" key="4">
    <source>
        <dbReference type="Proteomes" id="UP000468735"/>
    </source>
</evidence>
<proteinExistence type="predicted"/>
<dbReference type="PANTHER" id="PTHR43610:SF1">
    <property type="entry name" value="N-ACETYLTRANSFERASE DOMAIN-CONTAINING PROTEIN"/>
    <property type="match status" value="1"/>
</dbReference>
<dbReference type="SUPFAM" id="SSF55729">
    <property type="entry name" value="Acyl-CoA N-acyltransferases (Nat)"/>
    <property type="match status" value="1"/>
</dbReference>
<evidence type="ECO:0000256" key="1">
    <source>
        <dbReference type="SAM" id="MobiDB-lite"/>
    </source>
</evidence>
<evidence type="ECO:0000259" key="2">
    <source>
        <dbReference type="PROSITE" id="PS51186"/>
    </source>
</evidence>
<protein>
    <submittedName>
        <fullName evidence="3">GNAT family N-acetyltransferase</fullName>
    </submittedName>
</protein>
<dbReference type="PANTHER" id="PTHR43610">
    <property type="entry name" value="BLL6696 PROTEIN"/>
    <property type="match status" value="1"/>
</dbReference>
<keyword evidence="3" id="KW-0808">Transferase</keyword>
<dbReference type="InterPro" id="IPR016181">
    <property type="entry name" value="Acyl_CoA_acyltransferase"/>
</dbReference>
<dbReference type="PROSITE" id="PS51186">
    <property type="entry name" value="GNAT"/>
    <property type="match status" value="1"/>
</dbReference>
<sequence>MRPWFDASVLEGALVRLEPLSVGHADDLALAAEEDRSSYGFTLVPRAGQVTDYLEAQFTRVEQGLVPFAQIRRADNRAVGCTAFWAPRWWPGREDLRAVEIGFTWLGASAQGSGINAEAKFLLMTHAFETLGVARVDLKTDARNQRSRRALESLGATFEGVLRNWSTSWAPGEEDRLRDSAMYSVIASEWATVKDGLIERLARHQPQPPTQPAEPAQISEPANRA</sequence>
<dbReference type="AlphaFoldDB" id="A0A6H9YLZ4"/>
<feature type="domain" description="N-acetyltransferase" evidence="2">
    <location>
        <begin position="15"/>
        <end position="178"/>
    </location>
</feature>
<evidence type="ECO:0000313" key="3">
    <source>
        <dbReference type="EMBL" id="KAB2344176.1"/>
    </source>
</evidence>
<dbReference type="Proteomes" id="UP000468735">
    <property type="component" value="Unassembled WGS sequence"/>
</dbReference>
<feature type="region of interest" description="Disordered" evidence="1">
    <location>
        <begin position="202"/>
        <end position="225"/>
    </location>
</feature>
<keyword evidence="4" id="KW-1185">Reference proteome</keyword>
<name>A0A6H9YLZ4_9ACTN</name>
<dbReference type="Pfam" id="PF13302">
    <property type="entry name" value="Acetyltransf_3"/>
    <property type="match status" value="1"/>
</dbReference>
<accession>A0A6H9YLZ4</accession>
<dbReference type="OrthoDB" id="9795199at2"/>
<dbReference type="GO" id="GO:0016747">
    <property type="term" value="F:acyltransferase activity, transferring groups other than amino-acyl groups"/>
    <property type="evidence" value="ECO:0007669"/>
    <property type="project" value="InterPro"/>
</dbReference>
<organism evidence="3 4">
    <name type="scientific">Actinomadura rudentiformis</name>
    <dbReference type="NCBI Taxonomy" id="359158"/>
    <lineage>
        <taxon>Bacteria</taxon>
        <taxon>Bacillati</taxon>
        <taxon>Actinomycetota</taxon>
        <taxon>Actinomycetes</taxon>
        <taxon>Streptosporangiales</taxon>
        <taxon>Thermomonosporaceae</taxon>
        <taxon>Actinomadura</taxon>
    </lineage>
</organism>